<dbReference type="PANTHER" id="PTHR31064">
    <property type="entry name" value="POTASSIUM TRANSPORT PROTEIN DDB_G0292412-RELATED"/>
    <property type="match status" value="1"/>
</dbReference>
<dbReference type="Pfam" id="PF02386">
    <property type="entry name" value="TrkH"/>
    <property type="match status" value="1"/>
</dbReference>
<keyword evidence="6 8" id="KW-0472">Membrane</keyword>
<gene>
    <name evidence="9" type="ORF">B0T24DRAFT_519621</name>
</gene>
<feature type="region of interest" description="Disordered" evidence="7">
    <location>
        <begin position="792"/>
        <end position="815"/>
    </location>
</feature>
<dbReference type="Proteomes" id="UP001287356">
    <property type="component" value="Unassembled WGS sequence"/>
</dbReference>
<comment type="subcellular location">
    <subcellularLocation>
        <location evidence="1">Membrane</location>
        <topology evidence="1">Multi-pass membrane protein</topology>
    </subcellularLocation>
</comment>
<feature type="transmembrane region" description="Helical" evidence="8">
    <location>
        <begin position="349"/>
        <end position="368"/>
    </location>
</feature>
<feature type="transmembrane region" description="Helical" evidence="8">
    <location>
        <begin position="449"/>
        <end position="471"/>
    </location>
</feature>
<accession>A0AAE0NDW8</accession>
<dbReference type="GO" id="GO:0030007">
    <property type="term" value="P:intracellular potassium ion homeostasis"/>
    <property type="evidence" value="ECO:0007669"/>
    <property type="project" value="TreeGrafter"/>
</dbReference>
<name>A0AAE0NDW8_9PEZI</name>
<dbReference type="InterPro" id="IPR051143">
    <property type="entry name" value="TrkH_K-transport"/>
</dbReference>
<proteinExistence type="predicted"/>
<evidence type="ECO:0000256" key="2">
    <source>
        <dbReference type="ARBA" id="ARBA00022448"/>
    </source>
</evidence>
<evidence type="ECO:0000256" key="4">
    <source>
        <dbReference type="ARBA" id="ARBA00022989"/>
    </source>
</evidence>
<feature type="transmembrane region" description="Helical" evidence="8">
    <location>
        <begin position="44"/>
        <end position="62"/>
    </location>
</feature>
<evidence type="ECO:0000256" key="5">
    <source>
        <dbReference type="ARBA" id="ARBA00023065"/>
    </source>
</evidence>
<feature type="transmembrane region" description="Helical" evidence="8">
    <location>
        <begin position="380"/>
        <end position="408"/>
    </location>
</feature>
<dbReference type="AlphaFoldDB" id="A0AAE0NDW8"/>
<keyword evidence="10" id="KW-1185">Reference proteome</keyword>
<feature type="region of interest" description="Disordered" evidence="7">
    <location>
        <begin position="547"/>
        <end position="572"/>
    </location>
</feature>
<keyword evidence="3 8" id="KW-0812">Transmembrane</keyword>
<feature type="region of interest" description="Disordered" evidence="7">
    <location>
        <begin position="617"/>
        <end position="663"/>
    </location>
</feature>
<feature type="region of interest" description="Disordered" evidence="7">
    <location>
        <begin position="219"/>
        <end position="271"/>
    </location>
</feature>
<evidence type="ECO:0000256" key="3">
    <source>
        <dbReference type="ARBA" id="ARBA00022692"/>
    </source>
</evidence>
<feature type="transmembrane region" description="Helical" evidence="8">
    <location>
        <begin position="306"/>
        <end position="329"/>
    </location>
</feature>
<feature type="transmembrane region" description="Helical" evidence="8">
    <location>
        <begin position="69"/>
        <end position="90"/>
    </location>
</feature>
<keyword evidence="4 8" id="KW-1133">Transmembrane helix</keyword>
<dbReference type="PANTHER" id="PTHR31064:SF37">
    <property type="entry name" value="TRANSPORTER, PUTATIVE (EUROFUNG)-RELATED"/>
    <property type="match status" value="1"/>
</dbReference>
<feature type="compositionally biased region" description="Acidic residues" evidence="7">
    <location>
        <begin position="547"/>
        <end position="560"/>
    </location>
</feature>
<dbReference type="GO" id="GO:0140107">
    <property type="term" value="F:high-affinity potassium ion transmembrane transporter activity"/>
    <property type="evidence" value="ECO:0007669"/>
    <property type="project" value="TreeGrafter"/>
</dbReference>
<dbReference type="GO" id="GO:0005886">
    <property type="term" value="C:plasma membrane"/>
    <property type="evidence" value="ECO:0007669"/>
    <property type="project" value="TreeGrafter"/>
</dbReference>
<evidence type="ECO:0000313" key="9">
    <source>
        <dbReference type="EMBL" id="KAK3379728.1"/>
    </source>
</evidence>
<reference evidence="9" key="2">
    <citation type="submission" date="2023-06" db="EMBL/GenBank/DDBJ databases">
        <authorList>
            <consortium name="Lawrence Berkeley National Laboratory"/>
            <person name="Haridas S."/>
            <person name="Hensen N."/>
            <person name="Bonometti L."/>
            <person name="Westerberg I."/>
            <person name="Brannstrom I.O."/>
            <person name="Guillou S."/>
            <person name="Cros-Aarteil S."/>
            <person name="Calhoun S."/>
            <person name="Kuo A."/>
            <person name="Mondo S."/>
            <person name="Pangilinan J."/>
            <person name="Riley R."/>
            <person name="Labutti K."/>
            <person name="Andreopoulos B."/>
            <person name="Lipzen A."/>
            <person name="Chen C."/>
            <person name="Yanf M."/>
            <person name="Daum C."/>
            <person name="Ng V."/>
            <person name="Clum A."/>
            <person name="Steindorff A."/>
            <person name="Ohm R."/>
            <person name="Martin F."/>
            <person name="Silar P."/>
            <person name="Natvig D."/>
            <person name="Lalanne C."/>
            <person name="Gautier V."/>
            <person name="Ament-Velasquez S.L."/>
            <person name="Kruys A."/>
            <person name="Hutchinson M.I."/>
            <person name="Powell A.J."/>
            <person name="Barry K."/>
            <person name="Miller A.N."/>
            <person name="Grigoriev I.V."/>
            <person name="Debuchy R."/>
            <person name="Gladieux P."/>
            <person name="Thoren M.H."/>
            <person name="Johannesson H."/>
        </authorList>
    </citation>
    <scope>NUCLEOTIDE SEQUENCE</scope>
    <source>
        <strain evidence="9">CBS 958.72</strain>
    </source>
</reference>
<comment type="caution">
    <text evidence="9">The sequence shown here is derived from an EMBL/GenBank/DDBJ whole genome shotgun (WGS) entry which is preliminary data.</text>
</comment>
<sequence length="815" mass="88812">MDRLKEFRASGYRSGGLLGDGRVAKLGAAIAPYVPPINYITLHYAYFLLVVLVFGAIFWGASSPASASIGFADSLFLAMSAMTSAGLNTFNVSDMSTGQQVVLFILMLLGSPVLISVQTLWFRKHVFKKRFRAIVKAEEDRKRKETATGTAIGVAGALTGLLVMSQFRSPKSREKSGTTQMLSGLGSLMVPNVAGAPSSSASAAPRKGAGALPVARNVTFHEQPPTPPPGSHHPPPASPGARSVTFREQPPTPPAGSHPEHLASPDPGFNMRTFLEENKENIGRNGQFFNLTHEDREYLGGLEYRALEVLIATVTIYFILWQLLGAIALGAWMAVNAADITAVNAQNPWWAGAFLAVSAFTNGGMTLLDIGLIAFQSGYYFILIVTAFLMFAGGVAFPIFLRLVIWILSKSIKYWASPADYGVWHETFHFILHYPRRVYTMLFPARPTWLLVAMLFALTIINWIMIHLLSIGNPTLDAIPSGLRVFDALFQSISILSGGFAVVPPSGLYFGVQVLWVGIMYLSAYPGAITTRNSNVYEERSLGIYAEDETPANDENDDGDTPGMETNNVPLTQYRTGNSQMSALSKLTSRRELKKAIDIGKAGTAFVGRTLQRRLTGFNGVGAPPPLRRPAGTRRSGGSTFNGKEIDSGGSTSGSTMSHVSYHGNEKPMAGPIDLVSHHVRSQLSHDVWWIALALFIITIIETSHSLSDPATFSVFNIMFEIVSGYANNGISIGVPWDAFSFCGSWQLGSKLILFLVMLRGRHRGLPVALDRAVRLPALDLDQKEEEDEEIRRTLSRATQLSRNSQFSRTHSRSS</sequence>
<evidence type="ECO:0000256" key="6">
    <source>
        <dbReference type="ARBA" id="ARBA00023136"/>
    </source>
</evidence>
<evidence type="ECO:0000313" key="10">
    <source>
        <dbReference type="Proteomes" id="UP001287356"/>
    </source>
</evidence>
<evidence type="ECO:0000256" key="8">
    <source>
        <dbReference type="SAM" id="Phobius"/>
    </source>
</evidence>
<keyword evidence="5" id="KW-0406">Ion transport</keyword>
<dbReference type="GO" id="GO:1990573">
    <property type="term" value="P:potassium ion import across plasma membrane"/>
    <property type="evidence" value="ECO:0007669"/>
    <property type="project" value="TreeGrafter"/>
</dbReference>
<dbReference type="EMBL" id="JAULSN010000002">
    <property type="protein sequence ID" value="KAK3379728.1"/>
    <property type="molecule type" value="Genomic_DNA"/>
</dbReference>
<evidence type="ECO:0000256" key="1">
    <source>
        <dbReference type="ARBA" id="ARBA00004141"/>
    </source>
</evidence>
<organism evidence="9 10">
    <name type="scientific">Lasiosphaeria ovina</name>
    <dbReference type="NCBI Taxonomy" id="92902"/>
    <lineage>
        <taxon>Eukaryota</taxon>
        <taxon>Fungi</taxon>
        <taxon>Dikarya</taxon>
        <taxon>Ascomycota</taxon>
        <taxon>Pezizomycotina</taxon>
        <taxon>Sordariomycetes</taxon>
        <taxon>Sordariomycetidae</taxon>
        <taxon>Sordariales</taxon>
        <taxon>Lasiosphaeriaceae</taxon>
        <taxon>Lasiosphaeria</taxon>
    </lineage>
</organism>
<evidence type="ECO:0000256" key="7">
    <source>
        <dbReference type="SAM" id="MobiDB-lite"/>
    </source>
</evidence>
<feature type="compositionally biased region" description="Pro residues" evidence="7">
    <location>
        <begin position="224"/>
        <end position="238"/>
    </location>
</feature>
<feature type="transmembrane region" description="Helical" evidence="8">
    <location>
        <begin position="102"/>
        <end position="122"/>
    </location>
</feature>
<protein>
    <submittedName>
        <fullName evidence="9">Cation transport protein-domain-containing protein</fullName>
    </submittedName>
</protein>
<keyword evidence="2" id="KW-0813">Transport</keyword>
<feature type="compositionally biased region" description="Low complexity" evidence="7">
    <location>
        <begin position="648"/>
        <end position="658"/>
    </location>
</feature>
<dbReference type="InterPro" id="IPR003445">
    <property type="entry name" value="Cat_transpt"/>
</dbReference>
<feature type="compositionally biased region" description="Polar residues" evidence="7">
    <location>
        <begin position="796"/>
        <end position="809"/>
    </location>
</feature>
<reference evidence="9" key="1">
    <citation type="journal article" date="2023" name="Mol. Phylogenet. Evol.">
        <title>Genome-scale phylogeny and comparative genomics of the fungal order Sordariales.</title>
        <authorList>
            <person name="Hensen N."/>
            <person name="Bonometti L."/>
            <person name="Westerberg I."/>
            <person name="Brannstrom I.O."/>
            <person name="Guillou S."/>
            <person name="Cros-Aarteil S."/>
            <person name="Calhoun S."/>
            <person name="Haridas S."/>
            <person name="Kuo A."/>
            <person name="Mondo S."/>
            <person name="Pangilinan J."/>
            <person name="Riley R."/>
            <person name="LaButti K."/>
            <person name="Andreopoulos B."/>
            <person name="Lipzen A."/>
            <person name="Chen C."/>
            <person name="Yan M."/>
            <person name="Daum C."/>
            <person name="Ng V."/>
            <person name="Clum A."/>
            <person name="Steindorff A."/>
            <person name="Ohm R.A."/>
            <person name="Martin F."/>
            <person name="Silar P."/>
            <person name="Natvig D.O."/>
            <person name="Lalanne C."/>
            <person name="Gautier V."/>
            <person name="Ament-Velasquez S.L."/>
            <person name="Kruys A."/>
            <person name="Hutchinson M.I."/>
            <person name="Powell A.J."/>
            <person name="Barry K."/>
            <person name="Miller A.N."/>
            <person name="Grigoriev I.V."/>
            <person name="Debuchy R."/>
            <person name="Gladieux P."/>
            <person name="Hiltunen Thoren M."/>
            <person name="Johannesson H."/>
        </authorList>
    </citation>
    <scope>NUCLEOTIDE SEQUENCE</scope>
    <source>
        <strain evidence="9">CBS 958.72</strain>
    </source>
</reference>